<protein>
    <submittedName>
        <fullName evidence="2">Amidase</fullName>
    </submittedName>
</protein>
<dbReference type="Pfam" id="PF01425">
    <property type="entry name" value="Amidase"/>
    <property type="match status" value="1"/>
</dbReference>
<feature type="domain" description="Amidase" evidence="1">
    <location>
        <begin position="39"/>
        <end position="471"/>
    </location>
</feature>
<organism evidence="2 3">
    <name type="scientific">Pochonia chlamydosporia 170</name>
    <dbReference type="NCBI Taxonomy" id="1380566"/>
    <lineage>
        <taxon>Eukaryota</taxon>
        <taxon>Fungi</taxon>
        <taxon>Dikarya</taxon>
        <taxon>Ascomycota</taxon>
        <taxon>Pezizomycotina</taxon>
        <taxon>Sordariomycetes</taxon>
        <taxon>Hypocreomycetidae</taxon>
        <taxon>Hypocreales</taxon>
        <taxon>Clavicipitaceae</taxon>
        <taxon>Pochonia</taxon>
    </lineage>
</organism>
<dbReference type="STRING" id="1380566.A0A179FWW0"/>
<dbReference type="PANTHER" id="PTHR11895:SF151">
    <property type="entry name" value="GLUTAMYL-TRNA(GLN) AMIDOTRANSFERASE SUBUNIT A"/>
    <property type="match status" value="1"/>
</dbReference>
<sequence>MSPVTSNSFKEDFSNWSADDTILALRNKRLTVREYISGVLRNAERGKPLNAFINLLSDQALIAADKLDHAIARGEPLPPLAGLAIVAKDNINIAGVPTTAGTNALRNATPSTTALSLKKLMVAGAIVVGKTNMHELAFGITSTNLSPFAGPVHNPYAVNMIPGGSSGGTAVAVSSRVVTCGLGTDTGGSTRIPAALTGIAGFRPSVGNGGGQRRYHDDHEVVPISHTRDTVGTLGRSVSEIALLDSIITERPRAQPAKLHGVRLGIPPVLWAGLDKDLERIVTKAQDTLQKAGVVLVKDDMPNLLELDSTIGLPIALHEPLADIPAYLQASGIKDTSLQDIVNGISSPDVKTIFASVMNDTFGGVYDEVMTVRRPALQKLYADYFQAHKVDAIIFPTTILPATPIDTIHGSGNVSINGGPPIDTFTAYTRNAGPGSDAGIPGLSIPVGMTPVGLPVGIELDGPLGGDERILSLGLALEKVFGRLPPPKP</sequence>
<dbReference type="KEGG" id="pchm:VFPPC_11931"/>
<dbReference type="EMBL" id="LSBJ02000002">
    <property type="protein sequence ID" value="OAQ69601.1"/>
    <property type="molecule type" value="Genomic_DNA"/>
</dbReference>
<dbReference type="PANTHER" id="PTHR11895">
    <property type="entry name" value="TRANSAMIDASE"/>
    <property type="match status" value="1"/>
</dbReference>
<dbReference type="SUPFAM" id="SSF75304">
    <property type="entry name" value="Amidase signature (AS) enzymes"/>
    <property type="match status" value="1"/>
</dbReference>
<dbReference type="Proteomes" id="UP000078397">
    <property type="component" value="Unassembled WGS sequence"/>
</dbReference>
<dbReference type="InterPro" id="IPR000120">
    <property type="entry name" value="Amidase"/>
</dbReference>
<evidence type="ECO:0000313" key="2">
    <source>
        <dbReference type="EMBL" id="OAQ69601.1"/>
    </source>
</evidence>
<dbReference type="RefSeq" id="XP_018146138.1">
    <property type="nucleotide sequence ID" value="XM_018289968.1"/>
</dbReference>
<reference evidence="2 3" key="1">
    <citation type="journal article" date="2016" name="PLoS Pathog.">
        <title>Biosynthesis of antibiotic leucinostatins in bio-control fungus Purpureocillium lilacinum and their inhibition on phytophthora revealed by genome mining.</title>
        <authorList>
            <person name="Wang G."/>
            <person name="Liu Z."/>
            <person name="Lin R."/>
            <person name="Li E."/>
            <person name="Mao Z."/>
            <person name="Ling J."/>
            <person name="Yang Y."/>
            <person name="Yin W.B."/>
            <person name="Xie B."/>
        </authorList>
    </citation>
    <scope>NUCLEOTIDE SEQUENCE [LARGE SCALE GENOMIC DNA]</scope>
    <source>
        <strain evidence="2">170</strain>
    </source>
</reference>
<comment type="caution">
    <text evidence="2">The sequence shown here is derived from an EMBL/GenBank/DDBJ whole genome shotgun (WGS) entry which is preliminary data.</text>
</comment>
<evidence type="ECO:0000259" key="1">
    <source>
        <dbReference type="Pfam" id="PF01425"/>
    </source>
</evidence>
<dbReference type="NCBIfam" id="NF005688">
    <property type="entry name" value="PRK07488.1"/>
    <property type="match status" value="1"/>
</dbReference>
<dbReference type="OrthoDB" id="1879366at2759"/>
<evidence type="ECO:0000313" key="3">
    <source>
        <dbReference type="Proteomes" id="UP000078397"/>
    </source>
</evidence>
<keyword evidence="3" id="KW-1185">Reference proteome</keyword>
<dbReference type="InterPro" id="IPR036928">
    <property type="entry name" value="AS_sf"/>
</dbReference>
<proteinExistence type="predicted"/>
<name>A0A179FWW0_METCM</name>
<dbReference type="GO" id="GO:0003824">
    <property type="term" value="F:catalytic activity"/>
    <property type="evidence" value="ECO:0007669"/>
    <property type="project" value="InterPro"/>
</dbReference>
<dbReference type="Gene3D" id="3.90.1300.10">
    <property type="entry name" value="Amidase signature (AS) domain"/>
    <property type="match status" value="1"/>
</dbReference>
<dbReference type="GeneID" id="28853962"/>
<accession>A0A179FWW0</accession>
<dbReference type="InterPro" id="IPR023631">
    <property type="entry name" value="Amidase_dom"/>
</dbReference>
<gene>
    <name evidence="2" type="ORF">VFPPC_11931</name>
</gene>
<dbReference type="AlphaFoldDB" id="A0A179FWW0"/>